<protein>
    <submittedName>
        <fullName evidence="1">Uncharacterized protein</fullName>
    </submittedName>
</protein>
<sequence>MTDKKQLALELARKHAALKPQSYYAEPFQPHDWVIDAIAEALTVAVPAGYAILPRRLTAEIGAKTLLSGVFCEEIEQTCSACDFDEPQDDCEVCGGEVRYVQQVPVTWSTIKEIWTAAADDFALAEKPIDSQQAAAATDETFELLRIFQTWLGASRDQCDETGKQLWDRIVVALSAVPKRERIAA</sequence>
<dbReference type="Proteomes" id="UP000254537">
    <property type="component" value="Chromosome"/>
</dbReference>
<dbReference type="OrthoDB" id="6631093at2"/>
<reference evidence="1 2" key="1">
    <citation type="submission" date="2018-07" db="EMBL/GenBank/DDBJ databases">
        <title>Crenobacter cavernae sp. nov., isolated from a karst cave.</title>
        <authorList>
            <person name="Zhu H."/>
        </authorList>
    </citation>
    <scope>NUCLEOTIDE SEQUENCE [LARGE SCALE GENOMIC DNA]</scope>
    <source>
        <strain evidence="1 2">K1W11S-77</strain>
    </source>
</reference>
<accession>A0A345Y6U3</accession>
<gene>
    <name evidence="1" type="ORF">DWG20_09415</name>
</gene>
<dbReference type="EMBL" id="CP031337">
    <property type="protein sequence ID" value="AXK39645.1"/>
    <property type="molecule type" value="Genomic_DNA"/>
</dbReference>
<dbReference type="AlphaFoldDB" id="A0A345Y6U3"/>
<evidence type="ECO:0000313" key="2">
    <source>
        <dbReference type="Proteomes" id="UP000254537"/>
    </source>
</evidence>
<evidence type="ECO:0000313" key="1">
    <source>
        <dbReference type="EMBL" id="AXK39645.1"/>
    </source>
</evidence>
<dbReference type="KEGG" id="ccah:DWG20_09415"/>
<proteinExistence type="predicted"/>
<name>A0A345Y6U3_9NEIS</name>
<dbReference type="RefSeq" id="WP_115433577.1">
    <property type="nucleotide sequence ID" value="NZ_CP031337.1"/>
</dbReference>
<organism evidence="1 2">
    <name type="scientific">Crenobacter cavernae</name>
    <dbReference type="NCBI Taxonomy" id="2290923"/>
    <lineage>
        <taxon>Bacteria</taxon>
        <taxon>Pseudomonadati</taxon>
        <taxon>Pseudomonadota</taxon>
        <taxon>Betaproteobacteria</taxon>
        <taxon>Neisseriales</taxon>
        <taxon>Neisseriaceae</taxon>
        <taxon>Crenobacter</taxon>
    </lineage>
</organism>